<evidence type="ECO:0000313" key="2">
    <source>
        <dbReference type="Proteomes" id="UP001296776"/>
    </source>
</evidence>
<gene>
    <name evidence="1" type="ORF">CKO40_16960</name>
</gene>
<proteinExistence type="predicted"/>
<reference evidence="1" key="2">
    <citation type="journal article" date="2020" name="Microorganisms">
        <title>Osmotic Adaptation and Compatible Solute Biosynthesis of Phototrophic Bacteria as Revealed from Genome Analyses.</title>
        <authorList>
            <person name="Imhoff J.F."/>
            <person name="Rahn T."/>
            <person name="Kunzel S."/>
            <person name="Keller A."/>
            <person name="Neulinger S.C."/>
        </authorList>
    </citation>
    <scope>NUCLEOTIDE SEQUENCE</scope>
    <source>
        <strain evidence="1">DSM 11080</strain>
    </source>
</reference>
<organism evidence="1 2">
    <name type="scientific">Halochromatium glycolicum</name>
    <dbReference type="NCBI Taxonomy" id="85075"/>
    <lineage>
        <taxon>Bacteria</taxon>
        <taxon>Pseudomonadati</taxon>
        <taxon>Pseudomonadota</taxon>
        <taxon>Gammaproteobacteria</taxon>
        <taxon>Chromatiales</taxon>
        <taxon>Chromatiaceae</taxon>
        <taxon>Halochromatium</taxon>
    </lineage>
</organism>
<keyword evidence="2" id="KW-1185">Reference proteome</keyword>
<reference evidence="1" key="1">
    <citation type="submission" date="2017-08" db="EMBL/GenBank/DDBJ databases">
        <authorList>
            <person name="Imhoff J.F."/>
            <person name="Rahn T."/>
            <person name="Kuenzel S."/>
            <person name="Neulinger S.C."/>
        </authorList>
    </citation>
    <scope>NUCLEOTIDE SEQUENCE</scope>
    <source>
        <strain evidence="1">DSM 11080</strain>
    </source>
</reference>
<comment type="caution">
    <text evidence="1">The sequence shown here is derived from an EMBL/GenBank/DDBJ whole genome shotgun (WGS) entry which is preliminary data.</text>
</comment>
<evidence type="ECO:0000313" key="1">
    <source>
        <dbReference type="EMBL" id="MBK1706193.1"/>
    </source>
</evidence>
<dbReference type="EMBL" id="NRSJ01000036">
    <property type="protein sequence ID" value="MBK1706193.1"/>
    <property type="molecule type" value="Genomic_DNA"/>
</dbReference>
<dbReference type="Proteomes" id="UP001296776">
    <property type="component" value="Unassembled WGS sequence"/>
</dbReference>
<dbReference type="AlphaFoldDB" id="A0AAJ0U6H2"/>
<accession>A0AAJ0U6H2</accession>
<name>A0AAJ0U6H2_9GAMM</name>
<sequence length="79" mass="8606">MQQRPSGPDLDAALEVRIEAICARGCQQVRADIAVLEQGGELPETRGLSAAERGLILNELRQIMAVYGDRCRVDGGLER</sequence>
<protein>
    <submittedName>
        <fullName evidence="1">Uncharacterized protein</fullName>
    </submittedName>
</protein>